<name>A0A8R1HZ51_CAEJA</name>
<dbReference type="InterPro" id="IPR002159">
    <property type="entry name" value="CD36_fam"/>
</dbReference>
<keyword evidence="3 8" id="KW-0812">Transmembrane</keyword>
<evidence type="ECO:0000256" key="4">
    <source>
        <dbReference type="ARBA" id="ARBA00022989"/>
    </source>
</evidence>
<evidence type="ECO:0000256" key="8">
    <source>
        <dbReference type="SAM" id="Phobius"/>
    </source>
</evidence>
<dbReference type="Pfam" id="PF01130">
    <property type="entry name" value="CD36"/>
    <property type="match status" value="1"/>
</dbReference>
<dbReference type="AlphaFoldDB" id="A0A8R1HZ51"/>
<dbReference type="GO" id="GO:0005737">
    <property type="term" value="C:cytoplasm"/>
    <property type="evidence" value="ECO:0007669"/>
    <property type="project" value="TreeGrafter"/>
</dbReference>
<evidence type="ECO:0000256" key="6">
    <source>
        <dbReference type="ARBA" id="ARBA00023180"/>
    </source>
</evidence>
<organism evidence="9 10">
    <name type="scientific">Caenorhabditis japonica</name>
    <dbReference type="NCBI Taxonomy" id="281687"/>
    <lineage>
        <taxon>Eukaryota</taxon>
        <taxon>Metazoa</taxon>
        <taxon>Ecdysozoa</taxon>
        <taxon>Nematoda</taxon>
        <taxon>Chromadorea</taxon>
        <taxon>Rhabditida</taxon>
        <taxon>Rhabditina</taxon>
        <taxon>Rhabditomorpha</taxon>
        <taxon>Rhabditoidea</taxon>
        <taxon>Rhabditidae</taxon>
        <taxon>Peloderinae</taxon>
        <taxon>Caenorhabditis</taxon>
    </lineage>
</organism>
<dbReference type="EnsemblMetazoa" id="CJA11269.1">
    <property type="protein sequence ID" value="CJA11269.1"/>
    <property type="gene ID" value="WBGene00130473"/>
</dbReference>
<evidence type="ECO:0000313" key="9">
    <source>
        <dbReference type="EnsemblMetazoa" id="CJA11269.1"/>
    </source>
</evidence>
<keyword evidence="4 8" id="KW-1133">Transmembrane helix</keyword>
<dbReference type="PANTHER" id="PTHR11923:SF51">
    <property type="entry name" value="LYSOSOME MEMBRANE PROTEIN 2"/>
    <property type="match status" value="1"/>
</dbReference>
<keyword evidence="10" id="KW-1185">Reference proteome</keyword>
<dbReference type="PRINTS" id="PR01609">
    <property type="entry name" value="CD36FAMILY"/>
</dbReference>
<accession>A0A8R1HZ51</accession>
<evidence type="ECO:0000256" key="7">
    <source>
        <dbReference type="SAM" id="MobiDB-lite"/>
    </source>
</evidence>
<proteinExistence type="inferred from homology"/>
<comment type="subcellular location">
    <subcellularLocation>
        <location evidence="1">Membrane</location>
    </subcellularLocation>
</comment>
<evidence type="ECO:0000256" key="1">
    <source>
        <dbReference type="ARBA" id="ARBA00004370"/>
    </source>
</evidence>
<evidence type="ECO:0000313" key="10">
    <source>
        <dbReference type="Proteomes" id="UP000005237"/>
    </source>
</evidence>
<feature type="region of interest" description="Disordered" evidence="7">
    <location>
        <begin position="217"/>
        <end position="253"/>
    </location>
</feature>
<evidence type="ECO:0000256" key="3">
    <source>
        <dbReference type="ARBA" id="ARBA00022692"/>
    </source>
</evidence>
<feature type="transmembrane region" description="Helical" evidence="8">
    <location>
        <begin position="626"/>
        <end position="653"/>
    </location>
</feature>
<feature type="compositionally biased region" description="Basic and acidic residues" evidence="7">
    <location>
        <begin position="234"/>
        <end position="247"/>
    </location>
</feature>
<reference evidence="10" key="1">
    <citation type="submission" date="2010-08" db="EMBL/GenBank/DDBJ databases">
        <authorList>
            <consortium name="Caenorhabditis japonica Sequencing Consortium"/>
            <person name="Wilson R.K."/>
        </authorList>
    </citation>
    <scope>NUCLEOTIDE SEQUENCE [LARGE SCALE GENOMIC DNA]</scope>
    <source>
        <strain evidence="10">DF5081</strain>
    </source>
</reference>
<dbReference type="Proteomes" id="UP000005237">
    <property type="component" value="Unassembled WGS sequence"/>
</dbReference>
<sequence length="685" mass="78202">MFESRSDSDSMDLGAITGAFCNVNASVVRIYPAESPFSGEAIDINCEMPRRKNQQAHVYVKKLIFTLRACKFPTDIQEVTWMIPDDSGSSRSTNPVPFLRSLFDDMQDIILEYFQLDDERLCRGIYDKESCLEMNCLKGIADAAARKNRYFVMHKARRVFLLATFHHQFKAALSDLKRSVYIPPSHGQRFGIFKLLLFRRRNSPLKTKHGRINTKSFETQKERIFQQPQQQPRDVSKTDISKPEISKPRQPGSEYQEKIYHQFALNDTRVFYKNQKKYIFNRNASCPTCDLDVKVTIPNVVFQKLVDVSNITIFGVRIRFAIEAVLKLVKEAPYITVHVREALFDGYEDPIIDLVCKNQILKFLCETNTIQKRVGFFYEQNGTTDGIYEVDTGVPSPFKIGHLYTWNNLTMMPEGTWDSEYARMINGTDGQLFSPMLKREQRLTLFVPQICRSVQMEYQKDVSVSGVPSWRYIPPQDLYDPALPQNRAFCNKAGMPRFFDNTTVQIENCLPAGLIDLSRCQSGSPRVYLSNPNFYNSPKELWHAVTGLAVPSPSNDVTYVDIEPVAGVPARAKRIMQINVGMVKGDLSITKNTTNVIVPVLWMNDTAYFDDATRDQLYEIFKAKHFSFIGGVVCLSLGLVAWLAVFVVIIAYTRQANDDEYGRLVLEDDDDEVPPQNETATLAEA</sequence>
<keyword evidence="6" id="KW-0325">Glycoprotein</keyword>
<dbReference type="GO" id="GO:0005044">
    <property type="term" value="F:scavenger receptor activity"/>
    <property type="evidence" value="ECO:0007669"/>
    <property type="project" value="TreeGrafter"/>
</dbReference>
<dbReference type="PANTHER" id="PTHR11923">
    <property type="entry name" value="SCAVENGER RECEPTOR CLASS B TYPE-1 SR-B1"/>
    <property type="match status" value="1"/>
</dbReference>
<evidence type="ECO:0000256" key="2">
    <source>
        <dbReference type="ARBA" id="ARBA00010532"/>
    </source>
</evidence>
<comment type="similarity">
    <text evidence="2">Belongs to the CD36 family.</text>
</comment>
<protein>
    <recommendedName>
        <fullName evidence="11">CD36 family protein</fullName>
    </recommendedName>
</protein>
<evidence type="ECO:0000256" key="5">
    <source>
        <dbReference type="ARBA" id="ARBA00023136"/>
    </source>
</evidence>
<reference evidence="9" key="2">
    <citation type="submission" date="2022-06" db="UniProtKB">
        <authorList>
            <consortium name="EnsemblMetazoa"/>
        </authorList>
    </citation>
    <scope>IDENTIFICATION</scope>
    <source>
        <strain evidence="9">DF5081</strain>
    </source>
</reference>
<dbReference type="GO" id="GO:0016020">
    <property type="term" value="C:membrane"/>
    <property type="evidence" value="ECO:0007669"/>
    <property type="project" value="UniProtKB-SubCell"/>
</dbReference>
<keyword evidence="5 8" id="KW-0472">Membrane</keyword>
<evidence type="ECO:0008006" key="11">
    <source>
        <dbReference type="Google" id="ProtNLM"/>
    </source>
</evidence>